<keyword evidence="1" id="KW-1133">Transmembrane helix</keyword>
<gene>
    <name evidence="2" type="ORF">HNQ59_002759</name>
</gene>
<dbReference type="Proteomes" id="UP000575898">
    <property type="component" value="Unassembled WGS sequence"/>
</dbReference>
<evidence type="ECO:0000313" key="3">
    <source>
        <dbReference type="Proteomes" id="UP000575898"/>
    </source>
</evidence>
<evidence type="ECO:0008006" key="4">
    <source>
        <dbReference type="Google" id="ProtNLM"/>
    </source>
</evidence>
<keyword evidence="1" id="KW-0472">Membrane</keyword>
<dbReference type="CDD" id="cd09910">
    <property type="entry name" value="NGN-insert_like"/>
    <property type="match status" value="1"/>
</dbReference>
<sequence>MRWLSLIKPGDWLVGCLAVLFCVSVARWSWWQGTATAVVVRARGETVARLALDQPHTLSVQGPLGQTVIEIAPGRARISQDPSPRQYCVLRGWLTRVGEMALCLPNQTSIELTGLAHRYDSLNY</sequence>
<keyword evidence="1" id="KW-0812">Transmembrane</keyword>
<dbReference type="Pfam" id="PF07009">
    <property type="entry name" value="NusG_II"/>
    <property type="match status" value="1"/>
</dbReference>
<dbReference type="EMBL" id="JACHHY010000017">
    <property type="protein sequence ID" value="MBB5019457.1"/>
    <property type="molecule type" value="Genomic_DNA"/>
</dbReference>
<dbReference type="RefSeq" id="WP_184040355.1">
    <property type="nucleotide sequence ID" value="NZ_JACHHY010000017.1"/>
</dbReference>
<keyword evidence="3" id="KW-1185">Reference proteome</keyword>
<proteinExistence type="predicted"/>
<protein>
    <recommendedName>
        <fullName evidence="4">NusG domain-containing protein</fullName>
    </recommendedName>
</protein>
<organism evidence="2 3">
    <name type="scientific">Chitinivorax tropicus</name>
    <dbReference type="NCBI Taxonomy" id="714531"/>
    <lineage>
        <taxon>Bacteria</taxon>
        <taxon>Pseudomonadati</taxon>
        <taxon>Pseudomonadota</taxon>
        <taxon>Betaproteobacteria</taxon>
        <taxon>Chitinivorax</taxon>
    </lineage>
</organism>
<accession>A0A840MQT7</accession>
<comment type="caution">
    <text evidence="2">The sequence shown here is derived from an EMBL/GenBank/DDBJ whole genome shotgun (WGS) entry which is preliminary data.</text>
</comment>
<evidence type="ECO:0000313" key="2">
    <source>
        <dbReference type="EMBL" id="MBB5019457.1"/>
    </source>
</evidence>
<name>A0A840MQT7_9PROT</name>
<feature type="transmembrane region" description="Helical" evidence="1">
    <location>
        <begin position="12"/>
        <end position="31"/>
    </location>
</feature>
<dbReference type="Gene3D" id="2.60.320.10">
    <property type="entry name" value="N-utilization substance G protein NusG, insert domain"/>
    <property type="match status" value="1"/>
</dbReference>
<reference evidence="2 3" key="1">
    <citation type="submission" date="2020-08" db="EMBL/GenBank/DDBJ databases">
        <title>Genomic Encyclopedia of Type Strains, Phase IV (KMG-IV): sequencing the most valuable type-strain genomes for metagenomic binning, comparative biology and taxonomic classification.</title>
        <authorList>
            <person name="Goeker M."/>
        </authorList>
    </citation>
    <scope>NUCLEOTIDE SEQUENCE [LARGE SCALE GENOMIC DNA]</scope>
    <source>
        <strain evidence="2 3">DSM 27165</strain>
    </source>
</reference>
<evidence type="ECO:0000256" key="1">
    <source>
        <dbReference type="SAM" id="Phobius"/>
    </source>
</evidence>
<dbReference type="AlphaFoldDB" id="A0A840MQT7"/>
<dbReference type="InterPro" id="IPR038690">
    <property type="entry name" value="NusG_2_sf"/>
</dbReference>